<accession>A0A4Z2G641</accession>
<organism evidence="2 3">
    <name type="scientific">Liparis tanakae</name>
    <name type="common">Tanaka's snailfish</name>
    <dbReference type="NCBI Taxonomy" id="230148"/>
    <lineage>
        <taxon>Eukaryota</taxon>
        <taxon>Metazoa</taxon>
        <taxon>Chordata</taxon>
        <taxon>Craniata</taxon>
        <taxon>Vertebrata</taxon>
        <taxon>Euteleostomi</taxon>
        <taxon>Actinopterygii</taxon>
        <taxon>Neopterygii</taxon>
        <taxon>Teleostei</taxon>
        <taxon>Neoteleostei</taxon>
        <taxon>Acanthomorphata</taxon>
        <taxon>Eupercaria</taxon>
        <taxon>Perciformes</taxon>
        <taxon>Cottioidei</taxon>
        <taxon>Cottales</taxon>
        <taxon>Liparidae</taxon>
        <taxon>Liparis</taxon>
    </lineage>
</organism>
<evidence type="ECO:0000256" key="1">
    <source>
        <dbReference type="SAM" id="MobiDB-lite"/>
    </source>
</evidence>
<comment type="caution">
    <text evidence="2">The sequence shown here is derived from an EMBL/GenBank/DDBJ whole genome shotgun (WGS) entry which is preliminary data.</text>
</comment>
<sequence>MTTQPCLNSGQGSDCSSVQVLAQGSKVSMLPSAGPSLLTMPPVAKIFPSTITALRKEARKEAQDPDLLTRTQISSLGPRPPLEDPDLLSRTPHLQNCREWFMCGPALMFPLSGS</sequence>
<dbReference type="Proteomes" id="UP000314294">
    <property type="component" value="Unassembled WGS sequence"/>
</dbReference>
<name>A0A4Z2G641_9TELE</name>
<dbReference type="AlphaFoldDB" id="A0A4Z2G641"/>
<reference evidence="2 3" key="1">
    <citation type="submission" date="2019-03" db="EMBL/GenBank/DDBJ databases">
        <title>First draft genome of Liparis tanakae, snailfish: a comprehensive survey of snailfish specific genes.</title>
        <authorList>
            <person name="Kim W."/>
            <person name="Song I."/>
            <person name="Jeong J.-H."/>
            <person name="Kim D."/>
            <person name="Kim S."/>
            <person name="Ryu S."/>
            <person name="Song J.Y."/>
            <person name="Lee S.K."/>
        </authorList>
    </citation>
    <scope>NUCLEOTIDE SEQUENCE [LARGE SCALE GENOMIC DNA]</scope>
    <source>
        <tissue evidence="2">Muscle</tissue>
    </source>
</reference>
<feature type="region of interest" description="Disordered" evidence="1">
    <location>
        <begin position="57"/>
        <end position="89"/>
    </location>
</feature>
<dbReference type="EMBL" id="SRLO01000684">
    <property type="protein sequence ID" value="TNN48721.1"/>
    <property type="molecule type" value="Genomic_DNA"/>
</dbReference>
<protein>
    <submittedName>
        <fullName evidence="2">Uncharacterized protein</fullName>
    </submittedName>
</protein>
<proteinExistence type="predicted"/>
<evidence type="ECO:0000313" key="2">
    <source>
        <dbReference type="EMBL" id="TNN48721.1"/>
    </source>
</evidence>
<keyword evidence="3" id="KW-1185">Reference proteome</keyword>
<gene>
    <name evidence="2" type="ORF">EYF80_041089</name>
</gene>
<evidence type="ECO:0000313" key="3">
    <source>
        <dbReference type="Proteomes" id="UP000314294"/>
    </source>
</evidence>